<dbReference type="InterPro" id="IPR003439">
    <property type="entry name" value="ABC_transporter-like_ATP-bd"/>
</dbReference>
<sequence length="338" mass="37121">MAEKLLELEKLAVSFATPEGEVEAVRGVDLAVEEGEILCLVGESGCGKTVTCHAVMHLLPSNGFIKEGTIKLCGQDITHYGEREMRALRGGTMSMIFQDPLGTLNPTMPIGQQIMEVLFKHQQMTRQEAKQRALELLTMVGTEEPEARFDLQPHFFSGGMRQRCVIAAALAASPRLLFADEATTALDVTVKARILDLLLQIRRQTNIAIVFVTHDLGSVARIADRVAVMYAGKIVEVGTAEEIFYEPRHPYTWGLLSSLPAFAREKGALQYIPGMPPSLINPPAGDAFASRNPYALAIDYREMPPFFMLSPTHAAATWLLDKRAPSIKPPISMKAGFN</sequence>
<dbReference type="PROSITE" id="PS50893">
    <property type="entry name" value="ABC_TRANSPORTER_2"/>
    <property type="match status" value="1"/>
</dbReference>
<protein>
    <submittedName>
        <fullName evidence="9">Oligopeptide transport system ATP-binding protein</fullName>
    </submittedName>
</protein>
<reference evidence="9 10" key="1">
    <citation type="submission" date="2016-10" db="EMBL/GenBank/DDBJ databases">
        <authorList>
            <person name="de Groot N.N."/>
        </authorList>
    </citation>
    <scope>NUCLEOTIDE SEQUENCE [LARGE SCALE GENOMIC DNA]</scope>
    <source>
        <strain evidence="9 10">DSM 2872</strain>
    </source>
</reference>
<evidence type="ECO:0000256" key="3">
    <source>
        <dbReference type="ARBA" id="ARBA00022448"/>
    </source>
</evidence>
<organism evidence="9 10">
    <name type="scientific">Selenomonas ruminantium</name>
    <dbReference type="NCBI Taxonomy" id="971"/>
    <lineage>
        <taxon>Bacteria</taxon>
        <taxon>Bacillati</taxon>
        <taxon>Bacillota</taxon>
        <taxon>Negativicutes</taxon>
        <taxon>Selenomonadales</taxon>
        <taxon>Selenomonadaceae</taxon>
        <taxon>Selenomonas</taxon>
    </lineage>
</organism>
<evidence type="ECO:0000256" key="2">
    <source>
        <dbReference type="ARBA" id="ARBA00005417"/>
    </source>
</evidence>
<comment type="similarity">
    <text evidence="2">Belongs to the ABC transporter superfamily.</text>
</comment>
<dbReference type="Pfam" id="PF08352">
    <property type="entry name" value="oligo_HPY"/>
    <property type="match status" value="1"/>
</dbReference>
<dbReference type="GO" id="GO:0016887">
    <property type="term" value="F:ATP hydrolysis activity"/>
    <property type="evidence" value="ECO:0007669"/>
    <property type="project" value="InterPro"/>
</dbReference>
<dbReference type="AlphaFoldDB" id="A0A1H3WFJ7"/>
<dbReference type="RefSeq" id="WP_074671279.1">
    <property type="nucleotide sequence ID" value="NZ_FNQG01000003.1"/>
</dbReference>
<dbReference type="GO" id="GO:0005524">
    <property type="term" value="F:ATP binding"/>
    <property type="evidence" value="ECO:0007669"/>
    <property type="project" value="UniProtKB-KW"/>
</dbReference>
<keyword evidence="7" id="KW-0472">Membrane</keyword>
<evidence type="ECO:0000313" key="9">
    <source>
        <dbReference type="EMBL" id="SDZ85917.1"/>
    </source>
</evidence>
<dbReference type="InterPro" id="IPR050388">
    <property type="entry name" value="ABC_Ni/Peptide_Import"/>
</dbReference>
<name>A0A1H3WFJ7_SELRU</name>
<feature type="domain" description="ABC transporter" evidence="8">
    <location>
        <begin position="6"/>
        <end position="256"/>
    </location>
</feature>
<dbReference type="Proteomes" id="UP000183469">
    <property type="component" value="Unassembled WGS sequence"/>
</dbReference>
<keyword evidence="6 9" id="KW-0067">ATP-binding</keyword>
<dbReference type="SMART" id="SM00382">
    <property type="entry name" value="AAA"/>
    <property type="match status" value="1"/>
</dbReference>
<gene>
    <name evidence="9" type="ORF">SAMN05660648_00973</name>
</gene>
<evidence type="ECO:0000256" key="6">
    <source>
        <dbReference type="ARBA" id="ARBA00022840"/>
    </source>
</evidence>
<dbReference type="PANTHER" id="PTHR43297">
    <property type="entry name" value="OLIGOPEPTIDE TRANSPORT ATP-BINDING PROTEIN APPD"/>
    <property type="match status" value="1"/>
</dbReference>
<dbReference type="PANTHER" id="PTHR43297:SF2">
    <property type="entry name" value="DIPEPTIDE TRANSPORT ATP-BINDING PROTEIN DPPD"/>
    <property type="match status" value="1"/>
</dbReference>
<dbReference type="Gene3D" id="3.40.50.300">
    <property type="entry name" value="P-loop containing nucleotide triphosphate hydrolases"/>
    <property type="match status" value="1"/>
</dbReference>
<dbReference type="OrthoDB" id="9806285at2"/>
<dbReference type="FunFam" id="3.40.50.300:FF:000016">
    <property type="entry name" value="Oligopeptide ABC transporter ATP-binding component"/>
    <property type="match status" value="1"/>
</dbReference>
<dbReference type="GO" id="GO:0015833">
    <property type="term" value="P:peptide transport"/>
    <property type="evidence" value="ECO:0007669"/>
    <property type="project" value="InterPro"/>
</dbReference>
<dbReference type="CDD" id="cd03257">
    <property type="entry name" value="ABC_NikE_OppD_transporters"/>
    <property type="match status" value="1"/>
</dbReference>
<keyword evidence="5" id="KW-0547">Nucleotide-binding</keyword>
<proteinExistence type="inferred from homology"/>
<evidence type="ECO:0000256" key="4">
    <source>
        <dbReference type="ARBA" id="ARBA00022475"/>
    </source>
</evidence>
<dbReference type="NCBIfam" id="TIGR01727">
    <property type="entry name" value="oligo_HPY"/>
    <property type="match status" value="1"/>
</dbReference>
<evidence type="ECO:0000259" key="8">
    <source>
        <dbReference type="PROSITE" id="PS50893"/>
    </source>
</evidence>
<evidence type="ECO:0000313" key="10">
    <source>
        <dbReference type="Proteomes" id="UP000183469"/>
    </source>
</evidence>
<dbReference type="GO" id="GO:0005886">
    <property type="term" value="C:plasma membrane"/>
    <property type="evidence" value="ECO:0007669"/>
    <property type="project" value="UniProtKB-SubCell"/>
</dbReference>
<dbReference type="InterPro" id="IPR013563">
    <property type="entry name" value="Oligopep_ABC_C"/>
</dbReference>
<dbReference type="SUPFAM" id="SSF52540">
    <property type="entry name" value="P-loop containing nucleoside triphosphate hydrolases"/>
    <property type="match status" value="1"/>
</dbReference>
<dbReference type="EMBL" id="FNQG01000003">
    <property type="protein sequence ID" value="SDZ85917.1"/>
    <property type="molecule type" value="Genomic_DNA"/>
</dbReference>
<evidence type="ECO:0000256" key="1">
    <source>
        <dbReference type="ARBA" id="ARBA00004202"/>
    </source>
</evidence>
<comment type="subcellular location">
    <subcellularLocation>
        <location evidence="1">Cell membrane</location>
        <topology evidence="1">Peripheral membrane protein</topology>
    </subcellularLocation>
</comment>
<evidence type="ECO:0000256" key="5">
    <source>
        <dbReference type="ARBA" id="ARBA00022741"/>
    </source>
</evidence>
<accession>A0A1H3WFJ7</accession>
<evidence type="ECO:0000256" key="7">
    <source>
        <dbReference type="ARBA" id="ARBA00023136"/>
    </source>
</evidence>
<keyword evidence="4" id="KW-1003">Cell membrane</keyword>
<dbReference type="InterPro" id="IPR027417">
    <property type="entry name" value="P-loop_NTPase"/>
</dbReference>
<dbReference type="InterPro" id="IPR003593">
    <property type="entry name" value="AAA+_ATPase"/>
</dbReference>
<keyword evidence="3" id="KW-0813">Transport</keyword>
<dbReference type="Pfam" id="PF00005">
    <property type="entry name" value="ABC_tran"/>
    <property type="match status" value="1"/>
</dbReference>